<reference evidence="1" key="1">
    <citation type="submission" date="2022-03" db="EMBL/GenBank/DDBJ databases">
        <authorList>
            <person name="Lindestad O."/>
        </authorList>
    </citation>
    <scope>NUCLEOTIDE SEQUENCE</scope>
</reference>
<evidence type="ECO:0000313" key="1">
    <source>
        <dbReference type="EMBL" id="CAH2215782.1"/>
    </source>
</evidence>
<sequence length="80" mass="8518">EDFIEDGDCVRCGIDRLIELVCLSGESLAGVGAERVAATTRDGGSAGEGAWHVQRCVHALGEKQATGAERPPHAWLEHIH</sequence>
<protein>
    <submittedName>
        <fullName evidence="1">Jg2162 protein</fullName>
    </submittedName>
</protein>
<dbReference type="Proteomes" id="UP000838756">
    <property type="component" value="Unassembled WGS sequence"/>
</dbReference>
<dbReference type="EMBL" id="CAKXAJ010012802">
    <property type="protein sequence ID" value="CAH2215782.1"/>
    <property type="molecule type" value="Genomic_DNA"/>
</dbReference>
<gene>
    <name evidence="1" type="primary">jg2162</name>
    <name evidence="1" type="ORF">PAEG_LOCUS3868</name>
</gene>
<name>A0A8S4QL13_9NEOP</name>
<organism evidence="1 2">
    <name type="scientific">Pararge aegeria aegeria</name>
    <dbReference type="NCBI Taxonomy" id="348720"/>
    <lineage>
        <taxon>Eukaryota</taxon>
        <taxon>Metazoa</taxon>
        <taxon>Ecdysozoa</taxon>
        <taxon>Arthropoda</taxon>
        <taxon>Hexapoda</taxon>
        <taxon>Insecta</taxon>
        <taxon>Pterygota</taxon>
        <taxon>Neoptera</taxon>
        <taxon>Endopterygota</taxon>
        <taxon>Lepidoptera</taxon>
        <taxon>Glossata</taxon>
        <taxon>Ditrysia</taxon>
        <taxon>Papilionoidea</taxon>
        <taxon>Nymphalidae</taxon>
        <taxon>Satyrinae</taxon>
        <taxon>Satyrini</taxon>
        <taxon>Parargina</taxon>
        <taxon>Pararge</taxon>
    </lineage>
</organism>
<feature type="non-terminal residue" evidence="1">
    <location>
        <position position="1"/>
    </location>
</feature>
<proteinExistence type="predicted"/>
<accession>A0A8S4QL13</accession>
<keyword evidence="2" id="KW-1185">Reference proteome</keyword>
<evidence type="ECO:0000313" key="2">
    <source>
        <dbReference type="Proteomes" id="UP000838756"/>
    </source>
</evidence>
<comment type="caution">
    <text evidence="1">The sequence shown here is derived from an EMBL/GenBank/DDBJ whole genome shotgun (WGS) entry which is preliminary data.</text>
</comment>
<dbReference type="AlphaFoldDB" id="A0A8S4QL13"/>